<evidence type="ECO:0000256" key="1">
    <source>
        <dbReference type="ARBA" id="ARBA00004429"/>
    </source>
</evidence>
<evidence type="ECO:0000313" key="11">
    <source>
        <dbReference type="EMBL" id="MBU8546826.1"/>
    </source>
</evidence>
<dbReference type="Proteomes" id="UP000689967">
    <property type="component" value="Unassembled WGS sequence"/>
</dbReference>
<evidence type="ECO:0000313" key="12">
    <source>
        <dbReference type="Proteomes" id="UP000689967"/>
    </source>
</evidence>
<feature type="transmembrane region" description="Helical" evidence="9">
    <location>
        <begin position="94"/>
        <end position="112"/>
    </location>
</feature>
<comment type="function">
    <text evidence="9">Part of the tripartite ATP-independent periplasmic (TRAP) transport system.</text>
</comment>
<name>A0ABS6HDL4_9PROT</name>
<keyword evidence="2 9" id="KW-0813">Transport</keyword>
<evidence type="ECO:0000256" key="8">
    <source>
        <dbReference type="ARBA" id="ARBA00038436"/>
    </source>
</evidence>
<evidence type="ECO:0000256" key="9">
    <source>
        <dbReference type="RuleBase" id="RU369079"/>
    </source>
</evidence>
<dbReference type="InterPro" id="IPR007387">
    <property type="entry name" value="TRAP_DctQ"/>
</dbReference>
<comment type="subunit">
    <text evidence="9">The complex comprises the extracytoplasmic solute receptor protein and the two transmembrane proteins.</text>
</comment>
<protein>
    <recommendedName>
        <fullName evidence="9">TRAP transporter small permease protein</fullName>
    </recommendedName>
</protein>
<keyword evidence="6 9" id="KW-1133">Transmembrane helix</keyword>
<keyword evidence="7 9" id="KW-0472">Membrane</keyword>
<keyword evidence="4 9" id="KW-0997">Cell inner membrane</keyword>
<keyword evidence="12" id="KW-1185">Reference proteome</keyword>
<evidence type="ECO:0000256" key="2">
    <source>
        <dbReference type="ARBA" id="ARBA00022448"/>
    </source>
</evidence>
<feature type="domain" description="Tripartite ATP-independent periplasmic transporters DctQ component" evidence="10">
    <location>
        <begin position="32"/>
        <end position="161"/>
    </location>
</feature>
<dbReference type="InterPro" id="IPR055348">
    <property type="entry name" value="DctQ"/>
</dbReference>
<comment type="similarity">
    <text evidence="8 9">Belongs to the TRAP transporter small permease family.</text>
</comment>
<evidence type="ECO:0000256" key="6">
    <source>
        <dbReference type="ARBA" id="ARBA00022989"/>
    </source>
</evidence>
<dbReference type="PANTHER" id="PTHR35011:SF2">
    <property type="entry name" value="2,3-DIKETO-L-GULONATE TRAP TRANSPORTER SMALL PERMEASE PROTEIN YIAM"/>
    <property type="match status" value="1"/>
</dbReference>
<dbReference type="Pfam" id="PF04290">
    <property type="entry name" value="DctQ"/>
    <property type="match status" value="1"/>
</dbReference>
<evidence type="ECO:0000256" key="7">
    <source>
        <dbReference type="ARBA" id="ARBA00023136"/>
    </source>
</evidence>
<keyword evidence="3" id="KW-1003">Cell membrane</keyword>
<comment type="subcellular location">
    <subcellularLocation>
        <location evidence="1 9">Cell inner membrane</location>
        <topology evidence="1 9">Multi-pass membrane protein</topology>
    </subcellularLocation>
</comment>
<feature type="transmembrane region" description="Helical" evidence="9">
    <location>
        <begin position="57"/>
        <end position="74"/>
    </location>
</feature>
<proteinExistence type="inferred from homology"/>
<keyword evidence="5 9" id="KW-0812">Transmembrane</keyword>
<reference evidence="11 12" key="1">
    <citation type="submission" date="2021-01" db="EMBL/GenBank/DDBJ databases">
        <title>Roseomonas sp. nov, a bacterium isolated from an oil production mixture in Yumen Oilfield.</title>
        <authorList>
            <person name="Wu D."/>
        </authorList>
    </citation>
    <scope>NUCLEOTIDE SEQUENCE [LARGE SCALE GENOMIC DNA]</scope>
    <source>
        <strain evidence="11 12">ROY-5-3</strain>
    </source>
</reference>
<gene>
    <name evidence="11" type="ORF">JJQ90_24115</name>
</gene>
<accession>A0ABS6HDL4</accession>
<evidence type="ECO:0000256" key="3">
    <source>
        <dbReference type="ARBA" id="ARBA00022475"/>
    </source>
</evidence>
<dbReference type="PANTHER" id="PTHR35011">
    <property type="entry name" value="2,3-DIKETO-L-GULONATE TRAP TRANSPORTER SMALL PERMEASE PROTEIN YIAM"/>
    <property type="match status" value="1"/>
</dbReference>
<sequence>MPPQGARGLFRRITAFYARCLDVLLVVTVISIILPVTMQIFARFVDFIPRYIWTEELSRFLLVWMIMIGSMIGVREATHFNVDLFYNLRGRAKAAMDILSALFVLGFAYVFIVYGWEFTDTAWYRISELAELPLWTIHIAWPIAGVTWVIFAGERMWDDVQVLLHGERADS</sequence>
<dbReference type="EMBL" id="JAERQM010000010">
    <property type="protein sequence ID" value="MBU8546826.1"/>
    <property type="molecule type" value="Genomic_DNA"/>
</dbReference>
<feature type="transmembrane region" description="Helical" evidence="9">
    <location>
        <begin position="21"/>
        <end position="45"/>
    </location>
</feature>
<feature type="transmembrane region" description="Helical" evidence="9">
    <location>
        <begin position="132"/>
        <end position="151"/>
    </location>
</feature>
<evidence type="ECO:0000259" key="10">
    <source>
        <dbReference type="Pfam" id="PF04290"/>
    </source>
</evidence>
<evidence type="ECO:0000256" key="5">
    <source>
        <dbReference type="ARBA" id="ARBA00022692"/>
    </source>
</evidence>
<dbReference type="RefSeq" id="WP_216878853.1">
    <property type="nucleotide sequence ID" value="NZ_JAERQM010000010.1"/>
</dbReference>
<organism evidence="11 12">
    <name type="scientific">Falsiroseomonas oleicola</name>
    <dbReference type="NCBI Taxonomy" id="2801474"/>
    <lineage>
        <taxon>Bacteria</taxon>
        <taxon>Pseudomonadati</taxon>
        <taxon>Pseudomonadota</taxon>
        <taxon>Alphaproteobacteria</taxon>
        <taxon>Acetobacterales</taxon>
        <taxon>Roseomonadaceae</taxon>
        <taxon>Falsiroseomonas</taxon>
    </lineage>
</organism>
<evidence type="ECO:0000256" key="4">
    <source>
        <dbReference type="ARBA" id="ARBA00022519"/>
    </source>
</evidence>
<comment type="caution">
    <text evidence="11">The sequence shown here is derived from an EMBL/GenBank/DDBJ whole genome shotgun (WGS) entry which is preliminary data.</text>
</comment>